<dbReference type="OrthoDB" id="8003692at2"/>
<dbReference type="EMBL" id="FOFG01000005">
    <property type="protein sequence ID" value="SEQ49360.1"/>
    <property type="molecule type" value="Genomic_DNA"/>
</dbReference>
<dbReference type="Proteomes" id="UP000199647">
    <property type="component" value="Unassembled WGS sequence"/>
</dbReference>
<evidence type="ECO:0000313" key="2">
    <source>
        <dbReference type="Proteomes" id="UP000199647"/>
    </source>
</evidence>
<evidence type="ECO:0000313" key="1">
    <source>
        <dbReference type="EMBL" id="SEQ49360.1"/>
    </source>
</evidence>
<name>A0A1H9GGX8_9HYPH</name>
<sequence length="134" mass="15097">MLTEHDWTPELVSERLVDSFRRLPDTPIYSPTRNSFIALDDTPIAGLALIEATSRALGRSSTLRVKILTWARARAVGISVRETCRQRGWAYASFKRDRNEAARQVAEYLSLQRVEALSKKSLASEPNCLRPIPA</sequence>
<gene>
    <name evidence="1" type="ORF">SAMN05216548_10537</name>
</gene>
<proteinExistence type="predicted"/>
<dbReference type="AlphaFoldDB" id="A0A1H9GGX8"/>
<dbReference type="STRING" id="1855383.SAMN05216548_10537"/>
<accession>A0A1H9GGX8</accession>
<protein>
    <submittedName>
        <fullName evidence="1">Uncharacterized protein</fullName>
    </submittedName>
</protein>
<organism evidence="1 2">
    <name type="scientific">Faunimonas pinastri</name>
    <dbReference type="NCBI Taxonomy" id="1855383"/>
    <lineage>
        <taxon>Bacteria</taxon>
        <taxon>Pseudomonadati</taxon>
        <taxon>Pseudomonadota</taxon>
        <taxon>Alphaproteobacteria</taxon>
        <taxon>Hyphomicrobiales</taxon>
        <taxon>Afifellaceae</taxon>
        <taxon>Faunimonas</taxon>
    </lineage>
</organism>
<reference evidence="1 2" key="1">
    <citation type="submission" date="2016-10" db="EMBL/GenBank/DDBJ databases">
        <authorList>
            <person name="de Groot N.N."/>
        </authorList>
    </citation>
    <scope>NUCLEOTIDE SEQUENCE [LARGE SCALE GENOMIC DNA]</scope>
    <source>
        <strain evidence="1 2">A52C2</strain>
    </source>
</reference>
<keyword evidence="2" id="KW-1185">Reference proteome</keyword>
<dbReference type="RefSeq" id="WP_092496191.1">
    <property type="nucleotide sequence ID" value="NZ_FOFG01000005.1"/>
</dbReference>